<dbReference type="EMBL" id="FQZU01000016">
    <property type="protein sequence ID" value="SHK02237.1"/>
    <property type="molecule type" value="Genomic_DNA"/>
</dbReference>
<name>A0A1M6P2K3_9BACT</name>
<dbReference type="Gene3D" id="3.40.50.12780">
    <property type="entry name" value="N-terminal domain of ligase-like"/>
    <property type="match status" value="1"/>
</dbReference>
<comment type="similarity">
    <text evidence="1">Belongs to the ATP-dependent AMP-binding enzyme family.</text>
</comment>
<dbReference type="PROSITE" id="PS00455">
    <property type="entry name" value="AMP_BINDING"/>
    <property type="match status" value="1"/>
</dbReference>
<dbReference type="InterPro" id="IPR045851">
    <property type="entry name" value="AMP-bd_C_sf"/>
</dbReference>
<evidence type="ECO:0000259" key="3">
    <source>
        <dbReference type="Pfam" id="PF00501"/>
    </source>
</evidence>
<dbReference type="InterPro" id="IPR020845">
    <property type="entry name" value="AMP-binding_CS"/>
</dbReference>
<evidence type="ECO:0000313" key="6">
    <source>
        <dbReference type="Proteomes" id="UP000183994"/>
    </source>
</evidence>
<feature type="domain" description="AMP-binding enzyme C-terminal" evidence="4">
    <location>
        <begin position="461"/>
        <end position="536"/>
    </location>
</feature>
<feature type="domain" description="AMP-dependent synthetase/ligase" evidence="3">
    <location>
        <begin position="32"/>
        <end position="410"/>
    </location>
</feature>
<dbReference type="InterPro" id="IPR025110">
    <property type="entry name" value="AMP-bd_C"/>
</dbReference>
<dbReference type="InterPro" id="IPR000873">
    <property type="entry name" value="AMP-dep_synth/lig_dom"/>
</dbReference>
<reference evidence="6" key="1">
    <citation type="submission" date="2016-11" db="EMBL/GenBank/DDBJ databases">
        <authorList>
            <person name="Varghese N."/>
            <person name="Submissions S."/>
        </authorList>
    </citation>
    <scope>NUCLEOTIDE SEQUENCE [LARGE SCALE GENOMIC DNA]</scope>
    <source>
        <strain evidence="6">DSM 16219</strain>
    </source>
</reference>
<gene>
    <name evidence="5" type="ORF">SAMN02745216_02743</name>
</gene>
<dbReference type="PANTHER" id="PTHR43767:SF10">
    <property type="entry name" value="SURFACTIN SYNTHASE SUBUNIT 1"/>
    <property type="match status" value="1"/>
</dbReference>
<dbReference type="SUPFAM" id="SSF56801">
    <property type="entry name" value="Acetyl-CoA synthetase-like"/>
    <property type="match status" value="1"/>
</dbReference>
<evidence type="ECO:0000256" key="2">
    <source>
        <dbReference type="ARBA" id="ARBA00022598"/>
    </source>
</evidence>
<dbReference type="AlphaFoldDB" id="A0A1M6P2K3"/>
<dbReference type="InterPro" id="IPR050237">
    <property type="entry name" value="ATP-dep_AMP-bd_enzyme"/>
</dbReference>
<dbReference type="STRING" id="1121393.SAMN02745216_02743"/>
<dbReference type="PANTHER" id="PTHR43767">
    <property type="entry name" value="LONG-CHAIN-FATTY-ACID--COA LIGASE"/>
    <property type="match status" value="1"/>
</dbReference>
<keyword evidence="2" id="KW-0436">Ligase</keyword>
<dbReference type="FunFam" id="3.30.300.30:FF:000008">
    <property type="entry name" value="2,3-dihydroxybenzoate-AMP ligase"/>
    <property type="match status" value="1"/>
</dbReference>
<dbReference type="RefSeq" id="WP_073476697.1">
    <property type="nucleotide sequence ID" value="NZ_FQZU01000016.1"/>
</dbReference>
<protein>
    <submittedName>
        <fullName evidence="5">Long-chain acyl-CoA synthetase</fullName>
    </submittedName>
</protein>
<evidence type="ECO:0000256" key="1">
    <source>
        <dbReference type="ARBA" id="ARBA00006432"/>
    </source>
</evidence>
<evidence type="ECO:0000313" key="5">
    <source>
        <dbReference type="EMBL" id="SHK02237.1"/>
    </source>
</evidence>
<dbReference type="GO" id="GO:0016877">
    <property type="term" value="F:ligase activity, forming carbon-sulfur bonds"/>
    <property type="evidence" value="ECO:0007669"/>
    <property type="project" value="UniProtKB-ARBA"/>
</dbReference>
<dbReference type="Pfam" id="PF00501">
    <property type="entry name" value="AMP-binding"/>
    <property type="match status" value="1"/>
</dbReference>
<proteinExistence type="inferred from homology"/>
<dbReference type="InterPro" id="IPR042099">
    <property type="entry name" value="ANL_N_sf"/>
</dbReference>
<organism evidence="5 6">
    <name type="scientific">Desulfatibacillum alkenivorans DSM 16219</name>
    <dbReference type="NCBI Taxonomy" id="1121393"/>
    <lineage>
        <taxon>Bacteria</taxon>
        <taxon>Pseudomonadati</taxon>
        <taxon>Thermodesulfobacteriota</taxon>
        <taxon>Desulfobacteria</taxon>
        <taxon>Desulfobacterales</taxon>
        <taxon>Desulfatibacillaceae</taxon>
        <taxon>Desulfatibacillum</taxon>
    </lineage>
</organism>
<dbReference type="Proteomes" id="UP000183994">
    <property type="component" value="Unassembled WGS sequence"/>
</dbReference>
<evidence type="ECO:0000259" key="4">
    <source>
        <dbReference type="Pfam" id="PF13193"/>
    </source>
</evidence>
<dbReference type="OrthoDB" id="9765680at2"/>
<keyword evidence="6" id="KW-1185">Reference proteome</keyword>
<dbReference type="Pfam" id="PF13193">
    <property type="entry name" value="AMP-binding_C"/>
    <property type="match status" value="1"/>
</dbReference>
<accession>A0A1M6P2K3</accession>
<sequence length="548" mass="60159">MAEALSHQKFDPSWGAVPPKDTAKTPVFEFLRQAAREQPEKDALIFLHKTTSYKELDQCSDRIAAWLASLGLGKGDKVATMLPNCTQHVMVIYGILKAGCTMVPFNVMLKDQEIRYICEQSGAKAIFCLDILAPMVLPVAKDLGMLAAASVHAADFSESTAKVPPLLAMPKQDVEGAVDFMEIIGADQDPVPQVEIDPENDLACLLYTSGTTGFPKGAMITHCNYNHASGLLVDLIGLDDTDRLYMLFPLFHVAGQTLILFPAVMAKATCAAIPMFDPEDMLDLIQRFKLTFGFAPPTAYIGLLNHPSFDKFDLSSLKHTLASGAPVPPALQDEWQQKVGTYLYAGYGCTESTACGPGIVEMVNKKKPGCGALGVCTGEVKVVDENGKIVPRGVVGEFVLRGEGIVQGYWRNQEETDKLFTKDGWWYTGDAGYMDEDGFLFFVERIKDLIVASGYNIAPAEVENYLYQHPAVLEAAVIGVPDDYRGETVKAFIVPKPNVQASEQDILDFCKEKMAAYKAPKMVEFIGELPKNQSGKLLRRMLRERDSQ</sequence>
<dbReference type="Gene3D" id="3.30.300.30">
    <property type="match status" value="1"/>
</dbReference>